<dbReference type="PANTHER" id="PTHR43785:SF12">
    <property type="entry name" value="TYPE-1 GLUTAMINE SYNTHETASE 2"/>
    <property type="match status" value="1"/>
</dbReference>
<accession>S7TC78</accession>
<dbReference type="AlphaFoldDB" id="S7TC78"/>
<organism evidence="5 6">
    <name type="scientific">Desulfococcus multivorans DSM 2059</name>
    <dbReference type="NCBI Taxonomy" id="1121405"/>
    <lineage>
        <taxon>Bacteria</taxon>
        <taxon>Pseudomonadati</taxon>
        <taxon>Thermodesulfobacteriota</taxon>
        <taxon>Desulfobacteria</taxon>
        <taxon>Desulfobacterales</taxon>
        <taxon>Desulfococcaceae</taxon>
        <taxon>Desulfococcus</taxon>
    </lineage>
</organism>
<keyword evidence="1" id="KW-0436">Ligase</keyword>
<evidence type="ECO:0000256" key="2">
    <source>
        <dbReference type="PROSITE-ProRule" id="PRU01331"/>
    </source>
</evidence>
<dbReference type="InterPro" id="IPR008146">
    <property type="entry name" value="Gln_synth_cat_dom"/>
</dbReference>
<dbReference type="STRING" id="897.B2D07_13670"/>
<dbReference type="InterPro" id="IPR014746">
    <property type="entry name" value="Gln_synth/guanido_kin_cat_dom"/>
</dbReference>
<reference evidence="5 6" key="1">
    <citation type="journal article" date="2013" name="Genome Announc.">
        <title>Draft genome sequences for three mercury-methylating, sulfate-reducing bacteria.</title>
        <authorList>
            <person name="Brown S.D."/>
            <person name="Hurt R.A.Jr."/>
            <person name="Gilmour C.C."/>
            <person name="Elias D.A."/>
        </authorList>
    </citation>
    <scope>NUCLEOTIDE SEQUENCE [LARGE SCALE GENOMIC DNA]</scope>
    <source>
        <strain evidence="5 6">DSM 2059</strain>
    </source>
</reference>
<dbReference type="Gene3D" id="3.30.590.10">
    <property type="entry name" value="Glutamine synthetase/guanido kinase, catalytic domain"/>
    <property type="match status" value="1"/>
</dbReference>
<dbReference type="eggNOG" id="COG0174">
    <property type="taxonomic scope" value="Bacteria"/>
</dbReference>
<keyword evidence="6" id="KW-1185">Reference proteome</keyword>
<evidence type="ECO:0000256" key="3">
    <source>
        <dbReference type="RuleBase" id="RU000384"/>
    </source>
</evidence>
<evidence type="ECO:0000259" key="4">
    <source>
        <dbReference type="PROSITE" id="PS51987"/>
    </source>
</evidence>
<name>S7TC78_DESML</name>
<dbReference type="RefSeq" id="WP_020878500.1">
    <property type="nucleotide sequence ID" value="NZ_ATHJ01000119.1"/>
</dbReference>
<dbReference type="PANTHER" id="PTHR43785">
    <property type="entry name" value="GAMMA-GLUTAMYLPUTRESCINE SYNTHETASE"/>
    <property type="match status" value="1"/>
</dbReference>
<protein>
    <submittedName>
        <fullName evidence="5">Glutamine synthetase catalytic region</fullName>
    </submittedName>
</protein>
<dbReference type="EMBL" id="ATHJ01000119">
    <property type="protein sequence ID" value="EPR34155.1"/>
    <property type="molecule type" value="Genomic_DNA"/>
</dbReference>
<dbReference type="Pfam" id="PF00120">
    <property type="entry name" value="Gln-synt_C"/>
    <property type="match status" value="1"/>
</dbReference>
<comment type="caution">
    <text evidence="5">The sequence shown here is derived from an EMBL/GenBank/DDBJ whole genome shotgun (WGS) entry which is preliminary data.</text>
</comment>
<evidence type="ECO:0000313" key="5">
    <source>
        <dbReference type="EMBL" id="EPR34155.1"/>
    </source>
</evidence>
<evidence type="ECO:0000313" key="6">
    <source>
        <dbReference type="Proteomes" id="UP000014977"/>
    </source>
</evidence>
<dbReference type="Proteomes" id="UP000014977">
    <property type="component" value="Unassembled WGS sequence"/>
</dbReference>
<feature type="domain" description="GS catalytic" evidence="4">
    <location>
        <begin position="1"/>
        <end position="141"/>
    </location>
</feature>
<dbReference type="PATRIC" id="fig|1121405.3.peg.3902"/>
<gene>
    <name evidence="5" type="ORF">dsmv_3367</name>
</gene>
<sequence length="141" mass="15925">MVPGCSPAYASYGDNNRTQLFRCPAPNRFEDRSPSAMVNPYLLMAAHIAAGLDGIKNRIDPGDAVIGENVWNLPYDQRRKRGMILLPQNLMDAVTALEADEVVCSGLGPIAEEFIRLKRAEWSEFMRHVTPWEVKRYLTFI</sequence>
<proteinExistence type="inferred from homology"/>
<dbReference type="GO" id="GO:0006542">
    <property type="term" value="P:glutamine biosynthetic process"/>
    <property type="evidence" value="ECO:0007669"/>
    <property type="project" value="TreeGrafter"/>
</dbReference>
<dbReference type="OrthoDB" id="9807095at2"/>
<comment type="similarity">
    <text evidence="2 3">Belongs to the glutamine synthetase family.</text>
</comment>
<dbReference type="SUPFAM" id="SSF55931">
    <property type="entry name" value="Glutamine synthetase/guanido kinase"/>
    <property type="match status" value="1"/>
</dbReference>
<dbReference type="GO" id="GO:0004356">
    <property type="term" value="F:glutamine synthetase activity"/>
    <property type="evidence" value="ECO:0007669"/>
    <property type="project" value="InterPro"/>
</dbReference>
<dbReference type="PROSITE" id="PS51987">
    <property type="entry name" value="GS_CATALYTIC"/>
    <property type="match status" value="1"/>
</dbReference>
<evidence type="ECO:0000256" key="1">
    <source>
        <dbReference type="ARBA" id="ARBA00022598"/>
    </source>
</evidence>